<gene>
    <name evidence="10" type="ordered locus">bll6690</name>
</gene>
<dbReference type="EnsemblBacteria" id="BAC51955">
    <property type="protein sequence ID" value="BAC51955"/>
    <property type="gene ID" value="BAC51955"/>
</dbReference>
<dbReference type="CDD" id="cd01448">
    <property type="entry name" value="TST_Repeat_1"/>
    <property type="match status" value="1"/>
</dbReference>
<dbReference type="GO" id="GO:0016784">
    <property type="term" value="F:3-mercaptopyruvate sulfurtransferase activity"/>
    <property type="evidence" value="ECO:0000318"/>
    <property type="project" value="GO_Central"/>
</dbReference>
<dbReference type="CDD" id="cd01449">
    <property type="entry name" value="TST_Repeat_2"/>
    <property type="match status" value="1"/>
</dbReference>
<dbReference type="EMBL" id="BA000040">
    <property type="protein sequence ID" value="BAC51955.1"/>
    <property type="molecule type" value="Genomic_DNA"/>
</dbReference>
<dbReference type="PhylomeDB" id="Q89FK9"/>
<comment type="subcellular location">
    <subcellularLocation>
        <location evidence="1">Cytoplasm</location>
    </subcellularLocation>
</comment>
<dbReference type="PATRIC" id="fig|224911.5.peg.6853"/>
<accession>Q89FK9</accession>
<dbReference type="AlphaFoldDB" id="Q89FK9"/>
<evidence type="ECO:0000256" key="8">
    <source>
        <dbReference type="ARBA" id="ARBA00078354"/>
    </source>
</evidence>
<dbReference type="EC" id="2.8.1.2" evidence="6"/>
<sequence>MGAEEEGLDLSLRHSGARVARTRNPFIHHLCRAIDSGLALRAPRNDKERPMTPDPLVSTEWLAAHINDANLKVLDASFKLPGVLPLPKDDYLAAHLPGAVFFDVDAVSDHSNPLPHMYPSAEQFGRDVGNLGIGNADTVVIYDAGGWVAAPRAWWMFLAFGHGNVRILNGGLKKWRAEGRPVESGEVKPKPATFKASYDAKRVRSMQQLVANVESNKEQVIDARAADRFEGRAPEPRAGIRSGHIPGARNVPYNLLFDAATGTMKPLDDLRAAFTGAGVKLDAPIVTSCGSGVSAGVLTLALYRLGITDTALYDGSWSEWGQAGGPPVATGPA</sequence>
<dbReference type="FunFam" id="3.40.250.10:FF:000015">
    <property type="entry name" value="Sulfurtransferase"/>
    <property type="match status" value="1"/>
</dbReference>
<dbReference type="PROSITE" id="PS00380">
    <property type="entry name" value="RHODANESE_1"/>
    <property type="match status" value="1"/>
</dbReference>
<evidence type="ECO:0000256" key="1">
    <source>
        <dbReference type="ARBA" id="ARBA00004496"/>
    </source>
</evidence>
<dbReference type="NCBIfam" id="NF008557">
    <property type="entry name" value="PRK11493.1"/>
    <property type="match status" value="1"/>
</dbReference>
<dbReference type="FunCoup" id="Q89FK9">
    <property type="interactions" value="659"/>
</dbReference>
<organism evidence="10 11">
    <name type="scientific">Bradyrhizobium diazoefficiens (strain JCM 10833 / BCRC 13528 / IAM 13628 / NBRC 14792 / USDA 110)</name>
    <dbReference type="NCBI Taxonomy" id="224911"/>
    <lineage>
        <taxon>Bacteria</taxon>
        <taxon>Pseudomonadati</taxon>
        <taxon>Pseudomonadota</taxon>
        <taxon>Alphaproteobacteria</taxon>
        <taxon>Hyphomicrobiales</taxon>
        <taxon>Nitrobacteraceae</taxon>
        <taxon>Bradyrhizobium</taxon>
    </lineage>
</organism>
<dbReference type="InterPro" id="IPR045078">
    <property type="entry name" value="TST/MPST-like"/>
</dbReference>
<dbReference type="GO" id="GO:0005737">
    <property type="term" value="C:cytoplasm"/>
    <property type="evidence" value="ECO:0007669"/>
    <property type="project" value="UniProtKB-SubCell"/>
</dbReference>
<dbReference type="InterPro" id="IPR001763">
    <property type="entry name" value="Rhodanese-like_dom"/>
</dbReference>
<keyword evidence="11" id="KW-1185">Reference proteome</keyword>
<proteinExistence type="predicted"/>
<protein>
    <recommendedName>
        <fullName evidence="7">3-mercaptopyruvate sulfurtransferase</fullName>
        <ecNumber evidence="6">2.8.1.2</ecNumber>
    </recommendedName>
    <alternativeName>
        <fullName evidence="8">Rhodanese-like protein</fullName>
    </alternativeName>
</protein>
<dbReference type="InParanoid" id="Q89FK9"/>
<evidence type="ECO:0000313" key="11">
    <source>
        <dbReference type="Proteomes" id="UP000002526"/>
    </source>
</evidence>
<evidence type="ECO:0000256" key="7">
    <source>
        <dbReference type="ARBA" id="ARBA00070833"/>
    </source>
</evidence>
<dbReference type="SMART" id="SM00450">
    <property type="entry name" value="RHOD"/>
    <property type="match status" value="2"/>
</dbReference>
<dbReference type="KEGG" id="bja:bll6690"/>
<dbReference type="eggNOG" id="COG2897">
    <property type="taxonomic scope" value="Bacteria"/>
</dbReference>
<keyword evidence="4" id="KW-0677">Repeat</keyword>
<keyword evidence="2" id="KW-0963">Cytoplasm</keyword>
<evidence type="ECO:0000313" key="10">
    <source>
        <dbReference type="EMBL" id="BAC51955.1"/>
    </source>
</evidence>
<dbReference type="FunFam" id="3.40.250.10:FF:000001">
    <property type="entry name" value="Sulfurtransferase"/>
    <property type="match status" value="1"/>
</dbReference>
<dbReference type="SUPFAM" id="SSF52821">
    <property type="entry name" value="Rhodanese/Cell cycle control phosphatase"/>
    <property type="match status" value="2"/>
</dbReference>
<name>Q89FK9_BRADU</name>
<dbReference type="Gene3D" id="3.40.250.10">
    <property type="entry name" value="Rhodanese-like domain"/>
    <property type="match status" value="2"/>
</dbReference>
<dbReference type="PANTHER" id="PTHR11364:SF27">
    <property type="entry name" value="SULFURTRANSFERASE"/>
    <property type="match status" value="1"/>
</dbReference>
<evidence type="ECO:0000256" key="3">
    <source>
        <dbReference type="ARBA" id="ARBA00022679"/>
    </source>
</evidence>
<evidence type="ECO:0000259" key="9">
    <source>
        <dbReference type="PROSITE" id="PS50206"/>
    </source>
</evidence>
<dbReference type="InterPro" id="IPR036873">
    <property type="entry name" value="Rhodanese-like_dom_sf"/>
</dbReference>
<evidence type="ECO:0000256" key="2">
    <source>
        <dbReference type="ARBA" id="ARBA00022490"/>
    </source>
</evidence>
<evidence type="ECO:0000256" key="5">
    <source>
        <dbReference type="ARBA" id="ARBA00051793"/>
    </source>
</evidence>
<feature type="domain" description="Rhodanese" evidence="9">
    <location>
        <begin position="214"/>
        <end position="329"/>
    </location>
</feature>
<evidence type="ECO:0000256" key="6">
    <source>
        <dbReference type="ARBA" id="ARBA00066832"/>
    </source>
</evidence>
<dbReference type="HOGENOM" id="CLU_031618_3_0_5"/>
<comment type="catalytic activity">
    <reaction evidence="5">
        <text>2-oxo-3-sulfanylpropanoate + [thioredoxin]-dithiol = [thioredoxin]-disulfide + hydrogen sulfide + pyruvate + H(+)</text>
        <dbReference type="Rhea" id="RHEA:21740"/>
        <dbReference type="Rhea" id="RHEA-COMP:10698"/>
        <dbReference type="Rhea" id="RHEA-COMP:10700"/>
        <dbReference type="ChEBI" id="CHEBI:15361"/>
        <dbReference type="ChEBI" id="CHEBI:15378"/>
        <dbReference type="ChEBI" id="CHEBI:29919"/>
        <dbReference type="ChEBI" id="CHEBI:29950"/>
        <dbReference type="ChEBI" id="CHEBI:50058"/>
        <dbReference type="ChEBI" id="CHEBI:57678"/>
        <dbReference type="EC" id="2.8.1.2"/>
    </reaction>
    <physiologicalReaction direction="left-to-right" evidence="5">
        <dbReference type="Rhea" id="RHEA:21741"/>
    </physiologicalReaction>
</comment>
<dbReference type="GO" id="GO:0004792">
    <property type="term" value="F:thiosulfate-cyanide sulfurtransferase activity"/>
    <property type="evidence" value="ECO:0000318"/>
    <property type="project" value="GO_Central"/>
</dbReference>
<dbReference type="InterPro" id="IPR001307">
    <property type="entry name" value="Thiosulphate_STrfase_CS"/>
</dbReference>
<dbReference type="OrthoDB" id="9781034at2"/>
<keyword evidence="3" id="KW-0808">Transferase</keyword>
<dbReference type="Pfam" id="PF00581">
    <property type="entry name" value="Rhodanese"/>
    <property type="match status" value="2"/>
</dbReference>
<dbReference type="Proteomes" id="UP000002526">
    <property type="component" value="Chromosome"/>
</dbReference>
<reference evidence="11" key="1">
    <citation type="journal article" date="2002" name="DNA Res.">
        <title>Complete genomic sequence of nitrogen-fixing symbiotic bacterium Bradyrhizobium japonicum USDA110.</title>
        <authorList>
            <person name="Kaneko T."/>
            <person name="Nakamura Y."/>
            <person name="Sato S."/>
            <person name="Minamisawa K."/>
            <person name="Uchiumi T."/>
            <person name="Sasamoto S."/>
            <person name="Watanabe A."/>
            <person name="Idesawa K."/>
            <person name="Iriguchi M."/>
            <person name="Kawashima K."/>
            <person name="Kohara M."/>
            <person name="Matsumoto M."/>
            <person name="Shimpo S."/>
            <person name="Tsuruoka H."/>
            <person name="Wada T."/>
            <person name="Yamada M."/>
            <person name="Tabata S."/>
        </authorList>
    </citation>
    <scope>NUCLEOTIDE SEQUENCE [LARGE SCALE GENOMIC DNA]</scope>
    <source>
        <strain evidence="11">JCM 10833 / BCRC 13528 / IAM 13628 / NBRC 14792 / USDA 110</strain>
    </source>
</reference>
<evidence type="ECO:0000256" key="4">
    <source>
        <dbReference type="ARBA" id="ARBA00022737"/>
    </source>
</evidence>
<dbReference type="STRING" id="224911.AAV28_31035"/>
<dbReference type="PANTHER" id="PTHR11364">
    <property type="entry name" value="THIOSULFATE SULFERTANSFERASE"/>
    <property type="match status" value="1"/>
</dbReference>
<dbReference type="PROSITE" id="PS50206">
    <property type="entry name" value="RHODANESE_3"/>
    <property type="match status" value="2"/>
</dbReference>
<feature type="domain" description="Rhodanese" evidence="9">
    <location>
        <begin position="67"/>
        <end position="184"/>
    </location>
</feature>